<dbReference type="InterPro" id="IPR011335">
    <property type="entry name" value="Restrct_endonuc-II-like"/>
</dbReference>
<dbReference type="SUPFAM" id="SSF52980">
    <property type="entry name" value="Restriction endonuclease-like"/>
    <property type="match status" value="1"/>
</dbReference>
<keyword evidence="9 10" id="KW-0234">DNA repair</keyword>
<dbReference type="AlphaFoldDB" id="A0A1M5Q5H3"/>
<dbReference type="STRING" id="490188.SAMN04488068_2525"/>
<evidence type="ECO:0000256" key="2">
    <source>
        <dbReference type="ARBA" id="ARBA00022741"/>
    </source>
</evidence>
<comment type="subunit">
    <text evidence="10">Heterotrimer of RecB, RecC and RecD. All subunits contribute to DNA-binding.</text>
</comment>
<evidence type="ECO:0000259" key="11">
    <source>
        <dbReference type="Pfam" id="PF17946"/>
    </source>
</evidence>
<dbReference type="GO" id="GO:0003678">
    <property type="term" value="F:DNA helicase activity"/>
    <property type="evidence" value="ECO:0007669"/>
    <property type="project" value="UniProtKB-UniRule"/>
</dbReference>
<dbReference type="InterPro" id="IPR013986">
    <property type="entry name" value="DExx_box_DNA_helicase_dom_sf"/>
</dbReference>
<evidence type="ECO:0000256" key="4">
    <source>
        <dbReference type="ARBA" id="ARBA00022801"/>
    </source>
</evidence>
<organism evidence="12 13">
    <name type="scientific">Hydrocarboniphaga daqingensis</name>
    <dbReference type="NCBI Taxonomy" id="490188"/>
    <lineage>
        <taxon>Bacteria</taxon>
        <taxon>Pseudomonadati</taxon>
        <taxon>Pseudomonadota</taxon>
        <taxon>Gammaproteobacteria</taxon>
        <taxon>Nevskiales</taxon>
        <taxon>Nevskiaceae</taxon>
        <taxon>Hydrocarboniphaga</taxon>
    </lineage>
</organism>
<evidence type="ECO:0000256" key="3">
    <source>
        <dbReference type="ARBA" id="ARBA00022763"/>
    </source>
</evidence>
<evidence type="ECO:0000256" key="5">
    <source>
        <dbReference type="ARBA" id="ARBA00022806"/>
    </source>
</evidence>
<evidence type="ECO:0000256" key="9">
    <source>
        <dbReference type="ARBA" id="ARBA00023204"/>
    </source>
</evidence>
<gene>
    <name evidence="10" type="primary">recC</name>
    <name evidence="12" type="ORF">SAMN04488068_2525</name>
</gene>
<dbReference type="GO" id="GO:0005524">
    <property type="term" value="F:ATP binding"/>
    <property type="evidence" value="ECO:0007669"/>
    <property type="project" value="UniProtKB-UniRule"/>
</dbReference>
<dbReference type="InterPro" id="IPR006697">
    <property type="entry name" value="RecC"/>
</dbReference>
<keyword evidence="7 10" id="KW-0067">ATP-binding</keyword>
<dbReference type="HAMAP" id="MF_01486">
    <property type="entry name" value="RecC"/>
    <property type="match status" value="1"/>
</dbReference>
<comment type="miscellaneous">
    <text evidence="10">In the RecBCD complex, RecB has a slow 3'-5' helicase, an exonuclease activity and loads RecA onto ssDNA, RecD has a fast 5'-3' helicase activity, while RecC stimulates the ATPase and processivity of the RecB helicase and contributes to recognition of the Chi site.</text>
</comment>
<dbReference type="PANTHER" id="PTHR30591">
    <property type="entry name" value="RECBCD ENZYME SUBUNIT RECC"/>
    <property type="match status" value="1"/>
</dbReference>
<feature type="domain" description="RecC C-terminal" evidence="11">
    <location>
        <begin position="796"/>
        <end position="1015"/>
    </location>
</feature>
<dbReference type="GO" id="GO:0000724">
    <property type="term" value="P:double-strand break repair via homologous recombination"/>
    <property type="evidence" value="ECO:0007669"/>
    <property type="project" value="UniProtKB-UniRule"/>
</dbReference>
<evidence type="ECO:0000256" key="1">
    <source>
        <dbReference type="ARBA" id="ARBA00022722"/>
    </source>
</evidence>
<evidence type="ECO:0000313" key="12">
    <source>
        <dbReference type="EMBL" id="SHH09345.1"/>
    </source>
</evidence>
<evidence type="ECO:0000256" key="8">
    <source>
        <dbReference type="ARBA" id="ARBA00023125"/>
    </source>
</evidence>
<accession>A0A1M5Q5H3</accession>
<dbReference type="Gene3D" id="3.40.50.300">
    <property type="entry name" value="P-loop containing nucleotide triphosphate hydrolases"/>
    <property type="match status" value="2"/>
</dbReference>
<dbReference type="Pfam" id="PF17946">
    <property type="entry name" value="RecC_C"/>
    <property type="match status" value="1"/>
</dbReference>
<proteinExistence type="inferred from homology"/>
<dbReference type="Proteomes" id="UP000199758">
    <property type="component" value="Unassembled WGS sequence"/>
</dbReference>
<keyword evidence="4 10" id="KW-0378">Hydrolase</keyword>
<sequence>MLKVVHGNRLEPLAGELMRSLLEVPASPFEVETVVVPSLGVARWLQYRVADVFGVCMQIEFAFAAQFVWQTFARLLDDVPRRSPFDVQVMTLRLYAQLGRLPASEVYAPLRRYIEQAGEQGRIQLAEKLAQVFDRYLVYRPEWVQSWAAGQLCGLTPSSTERWQLGLWRRLVEDAGLRDLQHPAEIVAARLRDDVDARRQLPRRIRLFALPTLPPQYVRAVADMAQYTDVECYVLNPCRQYWGDLMSERASARMALRDAASSASGIEVAHPLLASWGTQARDHLAEVLQQTDTATATEQPMFVDPGTSTLLHRLQRSLLELGPVAMPPLAAAQLHEPLRSLQVHACHSLTRQLEVLHDQLLTLFDQLPGLRPQDVLVMMPDVDEAAPLIDAVFGAATAEHRIGYSITGRAAADSTPLLSAFDTLLKLPASRFAADEVFDHLQVPAVRERYGLGVSELDSIRQWIGESGVRWGLDAAHRSTFDLPSEARHSWVDGLMRLLLGYAAPSDRVDLVAGLQVYEDIEGTQTAIAGKLLRALGDLVRLRDDLRQMRSVAGWCDRLSRMLEEQLSPTTDDESDAHRLRQVIAQLRDDADAAGHRDAVPLDVVRQLIASQLAGSSPGGVPGGALTFTGIGPLRGLPYRVIAVIGLDGGRFPRNPAVSEFDLLGRHPRRGDRSRGQDDRGAFLDALLAARDVFYVSYTGRSIRTNQVMPPSVLVAELLDQLARDAEGGRPAVDAALLTEHPLQPFSPRYFVPGPLHSHARDFRDAARCIVSAQRPPPVSDVLDSQRLPVSDELARQLTLDRLTGCLRNPYRFFLRDRLGIRIDPGEQQLASEEPLALPDPRWDFERELLDLAMDGHDERTIHQRFRAGITLPHGGWGDHLLASAARPVIEFAEQVRTERAAALPALPFELRIGQYTLSGVIDQLTAEGLYLPRYTHKLSAHDWLHAWPRHLLLCLLRPDGIQPRCLVRGCGDQRLEWAEVPDAESHLLTLLDTYQDGLQAPLPYLPKTALQFADEPDRPDKAEKIWAPGYNSDGESADAYCRLFYRGQRVTLPDGLPALARRIFGPMIAAARDRP</sequence>
<keyword evidence="13" id="KW-1185">Reference proteome</keyword>
<dbReference type="Pfam" id="PF04257">
    <property type="entry name" value="Exonuc_V_gamma"/>
    <property type="match status" value="1"/>
</dbReference>
<dbReference type="PIRSF" id="PIRSF000980">
    <property type="entry name" value="RecC"/>
    <property type="match status" value="1"/>
</dbReference>
<dbReference type="Gene3D" id="1.10.10.990">
    <property type="match status" value="1"/>
</dbReference>
<dbReference type="Gene3D" id="3.40.50.10930">
    <property type="match status" value="1"/>
</dbReference>
<keyword evidence="1 10" id="KW-0540">Nuclease</keyword>
<comment type="similarity">
    <text evidence="10">Belongs to the RecC family.</text>
</comment>
<dbReference type="InterPro" id="IPR027417">
    <property type="entry name" value="P-loop_NTPase"/>
</dbReference>
<evidence type="ECO:0000256" key="7">
    <source>
        <dbReference type="ARBA" id="ARBA00022840"/>
    </source>
</evidence>
<evidence type="ECO:0000313" key="13">
    <source>
        <dbReference type="Proteomes" id="UP000199758"/>
    </source>
</evidence>
<dbReference type="NCBIfam" id="TIGR01450">
    <property type="entry name" value="recC"/>
    <property type="match status" value="1"/>
</dbReference>
<keyword evidence="8 10" id="KW-0238">DNA-binding</keyword>
<evidence type="ECO:0000256" key="6">
    <source>
        <dbReference type="ARBA" id="ARBA00022839"/>
    </source>
</evidence>
<keyword evidence="2 10" id="KW-0547">Nucleotide-binding</keyword>
<protein>
    <recommendedName>
        <fullName evidence="10">RecBCD enzyme subunit RecC</fullName>
    </recommendedName>
    <alternativeName>
        <fullName evidence="10">Exonuclease V subunit RecC</fullName>
        <shortName evidence="10">ExoV subunit RecC</shortName>
    </alternativeName>
    <alternativeName>
        <fullName evidence="10">Helicase/nuclease RecBCD subunit RecC</fullName>
    </alternativeName>
</protein>
<dbReference type="SUPFAM" id="SSF52540">
    <property type="entry name" value="P-loop containing nucleoside triphosphate hydrolases"/>
    <property type="match status" value="2"/>
</dbReference>
<comment type="function">
    <text evidence="10">A helicase/nuclease that prepares dsDNA breaks (DSB) for recombinational DNA repair. Binds to DSBs and unwinds DNA via a highly rapid and processive ATP-dependent bidirectional helicase activity. Unwinds dsDNA until it encounters a Chi (crossover hotspot instigator) sequence from the 3' direction. Cuts ssDNA a few nucleotides 3' to the Chi site. The properties and activities of the enzyme are changed at Chi. The Chi-altered holoenzyme produces a long 3'-ssDNA overhang and facilitates RecA-binding to the ssDNA for homologous DNA recombination and repair. Holoenzyme degrades any linearized DNA that is unable to undergo homologous recombination. In the holoenzyme this subunit recognizes the wild-type Chi sequence, and when added to isolated RecB increases its ATP-dependent helicase processivity.</text>
</comment>
<dbReference type="GO" id="GO:0009338">
    <property type="term" value="C:exodeoxyribonuclease V complex"/>
    <property type="evidence" value="ECO:0007669"/>
    <property type="project" value="InterPro"/>
</dbReference>
<reference evidence="12 13" key="1">
    <citation type="submission" date="2016-11" db="EMBL/GenBank/DDBJ databases">
        <authorList>
            <person name="Jaros S."/>
            <person name="Januszkiewicz K."/>
            <person name="Wedrychowicz H."/>
        </authorList>
    </citation>
    <scope>NUCLEOTIDE SEQUENCE [LARGE SCALE GENOMIC DNA]</scope>
    <source>
        <strain evidence="12 13">CGMCC 1.7049</strain>
    </source>
</reference>
<keyword evidence="3 10" id="KW-0227">DNA damage</keyword>
<name>A0A1M5Q5H3_9GAMM</name>
<dbReference type="GO" id="GO:0008854">
    <property type="term" value="F:exodeoxyribonuclease V activity"/>
    <property type="evidence" value="ECO:0007669"/>
    <property type="project" value="InterPro"/>
</dbReference>
<dbReference type="GO" id="GO:0003677">
    <property type="term" value="F:DNA binding"/>
    <property type="evidence" value="ECO:0007669"/>
    <property type="project" value="UniProtKB-UniRule"/>
</dbReference>
<keyword evidence="5 10" id="KW-0347">Helicase</keyword>
<evidence type="ECO:0000256" key="10">
    <source>
        <dbReference type="HAMAP-Rule" id="MF_01486"/>
    </source>
</evidence>
<dbReference type="EMBL" id="FQWZ01000005">
    <property type="protein sequence ID" value="SHH09345.1"/>
    <property type="molecule type" value="Genomic_DNA"/>
</dbReference>
<dbReference type="PANTHER" id="PTHR30591:SF1">
    <property type="entry name" value="RECBCD ENZYME SUBUNIT RECC"/>
    <property type="match status" value="1"/>
</dbReference>
<dbReference type="Gene3D" id="1.10.10.160">
    <property type="match status" value="1"/>
</dbReference>
<keyword evidence="6 10" id="KW-0269">Exonuclease</keyword>
<dbReference type="InterPro" id="IPR041500">
    <property type="entry name" value="RecC_C"/>
</dbReference>